<dbReference type="GO" id="GO:0004673">
    <property type="term" value="F:protein histidine kinase activity"/>
    <property type="evidence" value="ECO:0007669"/>
    <property type="project" value="UniProtKB-EC"/>
</dbReference>
<dbReference type="InterPro" id="IPR003594">
    <property type="entry name" value="HATPase_dom"/>
</dbReference>
<name>A0ABU2WQ02_9ACTN</name>
<gene>
    <name evidence="3" type="ORF">RM555_03145</name>
</gene>
<sequence length="140" mass="14419">MRVTTTLSLPRRPSSVTRARHVLATLLSLTDAAEDSRGHLAVLITEACTNAVLHADPDSTVDITIVIDDDVCLLEVGNRGSIPAGAGLDAALPAPLTVGGRGLPLITALADTAAFVSGPSDQVLLRVTKHLTGVRTSPVP</sequence>
<keyword evidence="3" id="KW-0808">Transferase</keyword>
<dbReference type="CDD" id="cd16936">
    <property type="entry name" value="HATPase_RsbW-like"/>
    <property type="match status" value="1"/>
</dbReference>
<dbReference type="GO" id="GO:0005524">
    <property type="term" value="F:ATP binding"/>
    <property type="evidence" value="ECO:0007669"/>
    <property type="project" value="UniProtKB-KW"/>
</dbReference>
<keyword evidence="3" id="KW-0067">ATP-binding</keyword>
<proteinExistence type="predicted"/>
<evidence type="ECO:0000256" key="1">
    <source>
        <dbReference type="ARBA" id="ARBA00022527"/>
    </source>
</evidence>
<dbReference type="EC" id="2.7.13.3" evidence="3"/>
<keyword evidence="3" id="KW-0547">Nucleotide-binding</keyword>
<dbReference type="Pfam" id="PF13581">
    <property type="entry name" value="HATPase_c_2"/>
    <property type="match status" value="1"/>
</dbReference>
<evidence type="ECO:0000259" key="2">
    <source>
        <dbReference type="Pfam" id="PF13581"/>
    </source>
</evidence>
<keyword evidence="4" id="KW-1185">Reference proteome</keyword>
<organism evidence="3 4">
    <name type="scientific">Micromonospora reichwaldensis</name>
    <dbReference type="NCBI Taxonomy" id="3075516"/>
    <lineage>
        <taxon>Bacteria</taxon>
        <taxon>Bacillati</taxon>
        <taxon>Actinomycetota</taxon>
        <taxon>Actinomycetes</taxon>
        <taxon>Micromonosporales</taxon>
        <taxon>Micromonosporaceae</taxon>
        <taxon>Micromonospora</taxon>
    </lineage>
</organism>
<dbReference type="Proteomes" id="UP001180973">
    <property type="component" value="Unassembled WGS sequence"/>
</dbReference>
<feature type="domain" description="Histidine kinase/HSP90-like ATPase" evidence="2">
    <location>
        <begin position="10"/>
        <end position="120"/>
    </location>
</feature>
<dbReference type="PANTHER" id="PTHR35526">
    <property type="entry name" value="ANTI-SIGMA-F FACTOR RSBW-RELATED"/>
    <property type="match status" value="1"/>
</dbReference>
<keyword evidence="1" id="KW-0723">Serine/threonine-protein kinase</keyword>
<protein>
    <submittedName>
        <fullName evidence="3">ATP-binding protein</fullName>
        <ecNumber evidence="3">2.7.13.3</ecNumber>
    </submittedName>
</protein>
<reference evidence="3" key="1">
    <citation type="submission" date="2023-09" db="EMBL/GenBank/DDBJ databases">
        <title>30 novel species of actinomycetes from the DSMZ collection.</title>
        <authorList>
            <person name="Nouioui I."/>
        </authorList>
    </citation>
    <scope>NUCLEOTIDE SEQUENCE</scope>
    <source>
        <strain evidence="3">DSM 115977</strain>
    </source>
</reference>
<dbReference type="PANTHER" id="PTHR35526:SF3">
    <property type="entry name" value="ANTI-SIGMA-F FACTOR RSBW"/>
    <property type="match status" value="1"/>
</dbReference>
<dbReference type="RefSeq" id="WP_311410350.1">
    <property type="nucleotide sequence ID" value="NZ_JAVRFL010000003.1"/>
</dbReference>
<dbReference type="InterPro" id="IPR050267">
    <property type="entry name" value="Anti-sigma-factor_SerPK"/>
</dbReference>
<comment type="caution">
    <text evidence="3">The sequence shown here is derived from an EMBL/GenBank/DDBJ whole genome shotgun (WGS) entry which is preliminary data.</text>
</comment>
<accession>A0ABU2WQ02</accession>
<dbReference type="EMBL" id="JAVRFL010000003">
    <property type="protein sequence ID" value="MDT0527986.1"/>
    <property type="molecule type" value="Genomic_DNA"/>
</dbReference>
<evidence type="ECO:0000313" key="3">
    <source>
        <dbReference type="EMBL" id="MDT0527986.1"/>
    </source>
</evidence>
<keyword evidence="1" id="KW-0418">Kinase</keyword>
<dbReference type="Gene3D" id="3.30.565.10">
    <property type="entry name" value="Histidine kinase-like ATPase, C-terminal domain"/>
    <property type="match status" value="1"/>
</dbReference>
<dbReference type="SUPFAM" id="SSF55874">
    <property type="entry name" value="ATPase domain of HSP90 chaperone/DNA topoisomerase II/histidine kinase"/>
    <property type="match status" value="1"/>
</dbReference>
<dbReference type="InterPro" id="IPR036890">
    <property type="entry name" value="HATPase_C_sf"/>
</dbReference>
<evidence type="ECO:0000313" key="4">
    <source>
        <dbReference type="Proteomes" id="UP001180973"/>
    </source>
</evidence>